<dbReference type="SUPFAM" id="SSF53474">
    <property type="entry name" value="alpha/beta-Hydrolases"/>
    <property type="match status" value="1"/>
</dbReference>
<name>A0ABW8D3F8_9GAMM</name>
<dbReference type="Gene3D" id="3.40.50.1820">
    <property type="entry name" value="alpha/beta hydrolase"/>
    <property type="match status" value="1"/>
</dbReference>
<evidence type="ECO:0000256" key="10">
    <source>
        <dbReference type="ARBA" id="ARBA00029605"/>
    </source>
</evidence>
<dbReference type="EC" id="3.4.11.5" evidence="4 11"/>
<keyword evidence="6 11" id="KW-0031">Aminopeptidase</keyword>
<keyword evidence="9 11" id="KW-0378">Hydrolase</keyword>
<keyword evidence="15" id="KW-1185">Reference proteome</keyword>
<organism evidence="14 15">
    <name type="scientific">Legionella lytica</name>
    <dbReference type="NCBI Taxonomy" id="96232"/>
    <lineage>
        <taxon>Bacteria</taxon>
        <taxon>Pseudomonadati</taxon>
        <taxon>Pseudomonadota</taxon>
        <taxon>Gammaproteobacteria</taxon>
        <taxon>Legionellales</taxon>
        <taxon>Legionellaceae</taxon>
        <taxon>Legionella</taxon>
    </lineage>
</organism>
<dbReference type="InterPro" id="IPR029058">
    <property type="entry name" value="AB_hydrolase_fold"/>
</dbReference>
<evidence type="ECO:0000256" key="6">
    <source>
        <dbReference type="ARBA" id="ARBA00022438"/>
    </source>
</evidence>
<evidence type="ECO:0000256" key="11">
    <source>
        <dbReference type="PIRNR" id="PIRNR006431"/>
    </source>
</evidence>
<comment type="subcellular location">
    <subcellularLocation>
        <location evidence="2 11">Cytoplasm</location>
    </subcellularLocation>
</comment>
<evidence type="ECO:0000256" key="1">
    <source>
        <dbReference type="ARBA" id="ARBA00001585"/>
    </source>
</evidence>
<evidence type="ECO:0000313" key="14">
    <source>
        <dbReference type="EMBL" id="MFJ1267231.1"/>
    </source>
</evidence>
<evidence type="ECO:0000259" key="13">
    <source>
        <dbReference type="Pfam" id="PF00561"/>
    </source>
</evidence>
<dbReference type="PIRSF" id="PIRSF006431">
    <property type="entry name" value="Pept_S33"/>
    <property type="match status" value="1"/>
</dbReference>
<dbReference type="EMBL" id="JBGORX010000001">
    <property type="protein sequence ID" value="MFJ1267231.1"/>
    <property type="molecule type" value="Genomic_DNA"/>
</dbReference>
<proteinExistence type="inferred from homology"/>
<dbReference type="PANTHER" id="PTHR43722:SF1">
    <property type="entry name" value="PROLINE IMINOPEPTIDASE"/>
    <property type="match status" value="1"/>
</dbReference>
<accession>A0ABW8D3F8</accession>
<dbReference type="Proteomes" id="UP001615550">
    <property type="component" value="Unassembled WGS sequence"/>
</dbReference>
<protein>
    <recommendedName>
        <fullName evidence="5 11">Proline iminopeptidase</fullName>
        <shortName evidence="11">PIP</shortName>
        <ecNumber evidence="4 11">3.4.11.5</ecNumber>
    </recommendedName>
    <alternativeName>
        <fullName evidence="10 11">Prolyl aminopeptidase</fullName>
    </alternativeName>
</protein>
<evidence type="ECO:0000256" key="3">
    <source>
        <dbReference type="ARBA" id="ARBA00010088"/>
    </source>
</evidence>
<evidence type="ECO:0000256" key="2">
    <source>
        <dbReference type="ARBA" id="ARBA00004496"/>
    </source>
</evidence>
<dbReference type="GO" id="GO:0004177">
    <property type="term" value="F:aminopeptidase activity"/>
    <property type="evidence" value="ECO:0007669"/>
    <property type="project" value="UniProtKB-KW"/>
</dbReference>
<dbReference type="NCBIfam" id="TIGR01249">
    <property type="entry name" value="pro_imino_pep_1"/>
    <property type="match status" value="1"/>
</dbReference>
<evidence type="ECO:0000256" key="8">
    <source>
        <dbReference type="ARBA" id="ARBA00022670"/>
    </source>
</evidence>
<gene>
    <name evidence="14" type="primary">pip</name>
    <name evidence="14" type="ORF">ACD661_01530</name>
</gene>
<evidence type="ECO:0000256" key="4">
    <source>
        <dbReference type="ARBA" id="ARBA00012568"/>
    </source>
</evidence>
<comment type="similarity">
    <text evidence="3 11 12">Belongs to the peptidase S33 family.</text>
</comment>
<evidence type="ECO:0000313" key="15">
    <source>
        <dbReference type="Proteomes" id="UP001615550"/>
    </source>
</evidence>
<evidence type="ECO:0000256" key="7">
    <source>
        <dbReference type="ARBA" id="ARBA00022490"/>
    </source>
</evidence>
<evidence type="ECO:0000256" key="12">
    <source>
        <dbReference type="RuleBase" id="RU003421"/>
    </source>
</evidence>
<dbReference type="PANTHER" id="PTHR43722">
    <property type="entry name" value="PROLINE IMINOPEPTIDASE"/>
    <property type="match status" value="1"/>
</dbReference>
<evidence type="ECO:0000256" key="5">
    <source>
        <dbReference type="ARBA" id="ARBA00021843"/>
    </source>
</evidence>
<comment type="catalytic activity">
    <reaction evidence="1 11 12">
        <text>Release of N-terminal proline from a peptide.</text>
        <dbReference type="EC" id="3.4.11.5"/>
    </reaction>
</comment>
<dbReference type="InterPro" id="IPR000073">
    <property type="entry name" value="AB_hydrolase_1"/>
</dbReference>
<feature type="domain" description="AB hydrolase-1" evidence="13">
    <location>
        <begin position="36"/>
        <end position="295"/>
    </location>
</feature>
<comment type="caution">
    <text evidence="14">The sequence shown here is derived from an EMBL/GenBank/DDBJ whole genome shotgun (WGS) entry which is preliminary data.</text>
</comment>
<keyword evidence="8 11" id="KW-0645">Protease</keyword>
<dbReference type="Pfam" id="PF00561">
    <property type="entry name" value="Abhydrolase_1"/>
    <property type="match status" value="1"/>
</dbReference>
<dbReference type="RefSeq" id="WP_400185805.1">
    <property type="nucleotide sequence ID" value="NZ_JBGORX010000001.1"/>
</dbReference>
<evidence type="ECO:0000256" key="9">
    <source>
        <dbReference type="ARBA" id="ARBA00022801"/>
    </source>
</evidence>
<sequence>MHSLYPAIKPYKQHELKVSDLHTLYIEETGNPDGIPVIVLHQGPGGCSTEGYLRRFFDPQHYRIILFDQRGCGRSTPHLEIRENTTPLLLDDIDAIRDFLGLSEFILSGGGWGSLLALLYAQKFPQQIKALLLHQIFLGRRQDDDWFYREGASLVYPDYWQEFIGCVPQHLRDAVPQYYAQCLQGTNDLIRMSAAKNWALWEARCSSLQPHLYVIDQYSDPHFALALATLETHYITNKYFIEENQVLENAHKIRHIPTYIVHGRFDLVSPLAAAYELHQAIPASNLRVVRDAGHSDRESGIIDALIYASKEISKQGPDAC</sequence>
<dbReference type="PRINTS" id="PR00793">
    <property type="entry name" value="PROAMNOPTASE"/>
</dbReference>
<keyword evidence="7 11" id="KW-0963">Cytoplasm</keyword>
<dbReference type="InterPro" id="IPR005944">
    <property type="entry name" value="Pro_iminopeptidase"/>
</dbReference>
<dbReference type="InterPro" id="IPR002410">
    <property type="entry name" value="Peptidase_S33"/>
</dbReference>
<reference evidence="14 15" key="1">
    <citation type="submission" date="2024-08" db="EMBL/GenBank/DDBJ databases">
        <title>Draft Genome Sequence of Legionella lytica strain DSB2004, Isolated From a Fire Sprinkler System.</title>
        <authorList>
            <person name="Everhart A.D."/>
            <person name="Kidane D.T."/>
            <person name="Farone A.L."/>
            <person name="Farone M.B."/>
        </authorList>
    </citation>
    <scope>NUCLEOTIDE SEQUENCE [LARGE SCALE GENOMIC DNA]</scope>
    <source>
        <strain evidence="14 15">DSB2004</strain>
    </source>
</reference>